<gene>
    <name evidence="1" type="ORF">VNO78_05252</name>
</gene>
<evidence type="ECO:0000313" key="2">
    <source>
        <dbReference type="Proteomes" id="UP001386955"/>
    </source>
</evidence>
<dbReference type="AlphaFoldDB" id="A0AAN9SRZ4"/>
<organism evidence="1 2">
    <name type="scientific">Psophocarpus tetragonolobus</name>
    <name type="common">Winged bean</name>
    <name type="synonym">Dolichos tetragonolobus</name>
    <dbReference type="NCBI Taxonomy" id="3891"/>
    <lineage>
        <taxon>Eukaryota</taxon>
        <taxon>Viridiplantae</taxon>
        <taxon>Streptophyta</taxon>
        <taxon>Embryophyta</taxon>
        <taxon>Tracheophyta</taxon>
        <taxon>Spermatophyta</taxon>
        <taxon>Magnoliopsida</taxon>
        <taxon>eudicotyledons</taxon>
        <taxon>Gunneridae</taxon>
        <taxon>Pentapetalae</taxon>
        <taxon>rosids</taxon>
        <taxon>fabids</taxon>
        <taxon>Fabales</taxon>
        <taxon>Fabaceae</taxon>
        <taxon>Papilionoideae</taxon>
        <taxon>50 kb inversion clade</taxon>
        <taxon>NPAAA clade</taxon>
        <taxon>indigoferoid/millettioid clade</taxon>
        <taxon>Phaseoleae</taxon>
        <taxon>Psophocarpus</taxon>
    </lineage>
</organism>
<sequence length="148" mass="17209">MIWNLEECVRERGVSAGCSTVNKYKKECEEWDPQVKCEATPINSPISSFRESEPFSYECLLPLKINMFKVNAKAKQRSMLQRARPRGGSLAKPRRRAITKERVMCHKFILYRGYDLVHQNEIAEKLYTFLLLAFNGLSTQEAFLLSWV</sequence>
<proteinExistence type="predicted"/>
<dbReference type="EMBL" id="JAYMYS010000002">
    <property type="protein sequence ID" value="KAK7404387.1"/>
    <property type="molecule type" value="Genomic_DNA"/>
</dbReference>
<accession>A0AAN9SRZ4</accession>
<comment type="caution">
    <text evidence="1">The sequence shown here is derived from an EMBL/GenBank/DDBJ whole genome shotgun (WGS) entry which is preliminary data.</text>
</comment>
<reference evidence="1 2" key="1">
    <citation type="submission" date="2024-01" db="EMBL/GenBank/DDBJ databases">
        <title>The genomes of 5 underutilized Papilionoideae crops provide insights into root nodulation and disease resistanc.</title>
        <authorList>
            <person name="Jiang F."/>
        </authorList>
    </citation>
    <scope>NUCLEOTIDE SEQUENCE [LARGE SCALE GENOMIC DNA]</scope>
    <source>
        <strain evidence="1">DUOXIRENSHENG_FW03</strain>
        <tissue evidence="1">Leaves</tissue>
    </source>
</reference>
<protein>
    <submittedName>
        <fullName evidence="1">Uncharacterized protein</fullName>
    </submittedName>
</protein>
<name>A0AAN9SRZ4_PSOTE</name>
<keyword evidence="2" id="KW-1185">Reference proteome</keyword>
<evidence type="ECO:0000313" key="1">
    <source>
        <dbReference type="EMBL" id="KAK7404387.1"/>
    </source>
</evidence>
<dbReference type="Proteomes" id="UP001386955">
    <property type="component" value="Unassembled WGS sequence"/>
</dbReference>